<feature type="domain" description="CG-1" evidence="13">
    <location>
        <begin position="8"/>
        <end position="143"/>
    </location>
</feature>
<keyword evidence="8" id="KW-0238">DNA-binding</keyword>
<keyword evidence="7" id="KW-0040">ANK repeat</keyword>
<dbReference type="SMART" id="SM00015">
    <property type="entry name" value="IQ"/>
    <property type="match status" value="3"/>
</dbReference>
<keyword evidence="3" id="KW-0677">Repeat</keyword>
<evidence type="ECO:0000256" key="5">
    <source>
        <dbReference type="ARBA" id="ARBA00022860"/>
    </source>
</evidence>
<dbReference type="SUPFAM" id="SSF81296">
    <property type="entry name" value="E set domains"/>
    <property type="match status" value="1"/>
</dbReference>
<comment type="similarity">
    <text evidence="2">Belongs to the CAMTA family.</text>
</comment>
<evidence type="ECO:0000313" key="14">
    <source>
        <dbReference type="EMBL" id="KAK6773823.1"/>
    </source>
</evidence>
<dbReference type="GO" id="GO:0005516">
    <property type="term" value="F:calmodulin binding"/>
    <property type="evidence" value="ECO:0007669"/>
    <property type="project" value="UniProtKB-KW"/>
</dbReference>
<evidence type="ECO:0000256" key="7">
    <source>
        <dbReference type="ARBA" id="ARBA00023043"/>
    </source>
</evidence>
<evidence type="ECO:0000256" key="3">
    <source>
        <dbReference type="ARBA" id="ARBA00022737"/>
    </source>
</evidence>
<accession>A0AAN8SR36</accession>
<dbReference type="CDD" id="cd00102">
    <property type="entry name" value="IPT"/>
    <property type="match status" value="1"/>
</dbReference>
<protein>
    <recommendedName>
        <fullName evidence="13">CG-1 domain-containing protein</fullName>
    </recommendedName>
</protein>
<feature type="transmembrane region" description="Helical" evidence="12">
    <location>
        <begin position="693"/>
        <end position="717"/>
    </location>
</feature>
<dbReference type="PANTHER" id="PTHR23335:SF19">
    <property type="entry name" value="CALMODULIN-BINDING TRANSCRIPTION ACTIVATOR 4-LIKE ISOFORM X1"/>
    <property type="match status" value="1"/>
</dbReference>
<dbReference type="GO" id="GO:0003712">
    <property type="term" value="F:transcription coregulator activity"/>
    <property type="evidence" value="ECO:0007669"/>
    <property type="project" value="TreeGrafter"/>
</dbReference>
<organism evidence="14 15">
    <name type="scientific">Solanum bulbocastanum</name>
    <name type="common">Wild potato</name>
    <dbReference type="NCBI Taxonomy" id="147425"/>
    <lineage>
        <taxon>Eukaryota</taxon>
        <taxon>Viridiplantae</taxon>
        <taxon>Streptophyta</taxon>
        <taxon>Embryophyta</taxon>
        <taxon>Tracheophyta</taxon>
        <taxon>Spermatophyta</taxon>
        <taxon>Magnoliopsida</taxon>
        <taxon>eudicotyledons</taxon>
        <taxon>Gunneridae</taxon>
        <taxon>Pentapetalae</taxon>
        <taxon>asterids</taxon>
        <taxon>lamiids</taxon>
        <taxon>Solanales</taxon>
        <taxon>Solanaceae</taxon>
        <taxon>Solanoideae</taxon>
        <taxon>Solaneae</taxon>
        <taxon>Solanum</taxon>
    </lineage>
</organism>
<keyword evidence="15" id="KW-1185">Reference proteome</keyword>
<dbReference type="PROSITE" id="PS50096">
    <property type="entry name" value="IQ"/>
    <property type="match status" value="3"/>
</dbReference>
<dbReference type="InterPro" id="IPR027417">
    <property type="entry name" value="P-loop_NTPase"/>
</dbReference>
<dbReference type="SUPFAM" id="SSF52540">
    <property type="entry name" value="P-loop containing nucleoside triphosphate hydrolases"/>
    <property type="match status" value="1"/>
</dbReference>
<keyword evidence="9" id="KW-0010">Activator</keyword>
<keyword evidence="6" id="KW-0805">Transcription regulation</keyword>
<dbReference type="InterPro" id="IPR013783">
    <property type="entry name" value="Ig-like_fold"/>
</dbReference>
<gene>
    <name evidence="14" type="ORF">RDI58_029062</name>
</gene>
<evidence type="ECO:0000259" key="13">
    <source>
        <dbReference type="PROSITE" id="PS51437"/>
    </source>
</evidence>
<evidence type="ECO:0000256" key="9">
    <source>
        <dbReference type="ARBA" id="ARBA00023159"/>
    </source>
</evidence>
<dbReference type="PROSITE" id="PS51437">
    <property type="entry name" value="CG_1"/>
    <property type="match status" value="1"/>
</dbReference>
<dbReference type="InterPro" id="IPR005559">
    <property type="entry name" value="CG-1_dom"/>
</dbReference>
<sequence length="1061" mass="117986">MAESGYNINDLVREGHFRWLRPAEVLFILQNHEDHQLAHQPPQKPASKVVLSTGGSMFLFNKRVLRYFRKDGHSWRKKKDGRTLGEAHERLKVGNAEALNCYYAHGEKNSNFQRRSYWILDPKLILVWCSLIKQFGRQIAAFMSQSSPISSTFPLSPSLYSTQHPGFTVLGSESYQQYQDESRPGYGEICSDAVIHNNGMNVSDITRMMEGVSNSPKVEISQALRRLEEQLNLNDDSSPEIYSLYSEIKNSNDAENVVHDKSSLVQIQDNSNNLLLLPHSGESSESQDQLLNLDANMWKEMLDHCRSSPAAQSQAKCFEKLDENGMLQTSSGSESIEATKSDRLPKIGGKEALESSVTNLKQVDDFKYLACAQINSFGSYPDQCTTIFDQDQIGISFEANMSLSIVQKQKFTIHDISPDWGYASDATKVVIVGSYLCNPSEYTWTCMFGDIEVPVQIIKEGAIRCQAPPHLPGKVTLCVTTGNRTPCSEVRDFEYRAKLDDRGQNVVPEVGGASKSSEELLLLVRFVQMLLSDSSLQRGDGSESSIDILEKSKASEDSWSQVIESLLFGTSTSTVTIDWLLLELLKNKLQQWLSSKLQVKNNEMGYSLSRKDQGIVHMIAGLGFEWALHPVLNAGVSANFRDIRFSCLVSILPPGTAVNSAECSGGQNEAFCAYELLKPIAFLQCFGEVQREAWLIGLLVLIVVLLFTTITLLRLFLAVSDALIHMPILFLLLTCVREKMVASLIASGAFAGAVTDPSSQDPFGKTAASIASSCGHKGVAGYLSEVALTSHLASLTLEESEVSKGTADIGAEKTISNITTMSPVTHEDQLSLKDTLDAVRNAAQAAARIQSAFRAHSFRKRRLREAAHVATTCRDEYCILSNDVLGLSAASKLAFRNMRDYNSAALSIQKKYRGWKGRKDFLVFRQKVVKIQAHVRGYQVRMEYKVCWAVGILEKVVLRWRRRGVGLRGFRLEDEPIEESENEDILKLFRKQSVDAAINEAVSRVLSMVDSPEACQQYRRILEKYRQAKAELAGARSDAISTAQSGISNAENNDAIHRDSM</sequence>
<comment type="caution">
    <text evidence="14">The sequence shown here is derived from an EMBL/GenBank/DDBJ whole genome shotgun (WGS) entry which is preliminary data.</text>
</comment>
<dbReference type="AlphaFoldDB" id="A0AAN8SR36"/>
<dbReference type="Pfam" id="PF01833">
    <property type="entry name" value="TIG"/>
    <property type="match status" value="1"/>
</dbReference>
<evidence type="ECO:0000313" key="15">
    <source>
        <dbReference type="Proteomes" id="UP001371456"/>
    </source>
</evidence>
<dbReference type="InterPro" id="IPR000048">
    <property type="entry name" value="IQ_motif_EF-hand-BS"/>
</dbReference>
<dbReference type="Gene3D" id="1.20.5.190">
    <property type="match status" value="1"/>
</dbReference>
<dbReference type="InterPro" id="IPR002909">
    <property type="entry name" value="IPT_dom"/>
</dbReference>
<keyword evidence="12" id="KW-0472">Membrane</keyword>
<evidence type="ECO:0000256" key="1">
    <source>
        <dbReference type="ARBA" id="ARBA00004123"/>
    </source>
</evidence>
<name>A0AAN8SR36_SOLBU</name>
<keyword evidence="5" id="KW-0112">Calmodulin-binding</keyword>
<dbReference type="InterPro" id="IPR014756">
    <property type="entry name" value="Ig_E-set"/>
</dbReference>
<keyword evidence="11" id="KW-0539">Nucleus</keyword>
<dbReference type="Pfam" id="PF00612">
    <property type="entry name" value="IQ"/>
    <property type="match status" value="2"/>
</dbReference>
<dbReference type="Proteomes" id="UP001371456">
    <property type="component" value="Unassembled WGS sequence"/>
</dbReference>
<evidence type="ECO:0000256" key="4">
    <source>
        <dbReference type="ARBA" id="ARBA00022837"/>
    </source>
</evidence>
<evidence type="ECO:0000256" key="10">
    <source>
        <dbReference type="ARBA" id="ARBA00023163"/>
    </source>
</evidence>
<keyword evidence="12" id="KW-1133">Transmembrane helix</keyword>
<evidence type="ECO:0000256" key="11">
    <source>
        <dbReference type="ARBA" id="ARBA00023242"/>
    </source>
</evidence>
<keyword evidence="4" id="KW-0106">Calcium</keyword>
<dbReference type="GO" id="GO:0006357">
    <property type="term" value="P:regulation of transcription by RNA polymerase II"/>
    <property type="evidence" value="ECO:0007669"/>
    <property type="project" value="TreeGrafter"/>
</dbReference>
<keyword evidence="12" id="KW-0812">Transmembrane</keyword>
<dbReference type="EMBL" id="JBANQN010000012">
    <property type="protein sequence ID" value="KAK6773823.1"/>
    <property type="molecule type" value="Genomic_DNA"/>
</dbReference>
<evidence type="ECO:0000256" key="8">
    <source>
        <dbReference type="ARBA" id="ARBA00023125"/>
    </source>
</evidence>
<evidence type="ECO:0000256" key="2">
    <source>
        <dbReference type="ARBA" id="ARBA00008267"/>
    </source>
</evidence>
<reference evidence="14 15" key="1">
    <citation type="submission" date="2024-02" db="EMBL/GenBank/DDBJ databases">
        <title>de novo genome assembly of Solanum bulbocastanum strain 11H21.</title>
        <authorList>
            <person name="Hosaka A.J."/>
        </authorList>
    </citation>
    <scope>NUCLEOTIDE SEQUENCE [LARGE SCALE GENOMIC DNA]</scope>
    <source>
        <tissue evidence="14">Young leaves</tissue>
    </source>
</reference>
<dbReference type="GO" id="GO:0005634">
    <property type="term" value="C:nucleus"/>
    <property type="evidence" value="ECO:0007669"/>
    <property type="project" value="UniProtKB-SubCell"/>
</dbReference>
<keyword evidence="10" id="KW-0804">Transcription</keyword>
<evidence type="ECO:0000256" key="12">
    <source>
        <dbReference type="SAM" id="Phobius"/>
    </source>
</evidence>
<dbReference type="Pfam" id="PF03859">
    <property type="entry name" value="CG-1"/>
    <property type="match status" value="1"/>
</dbReference>
<proteinExistence type="inferred from homology"/>
<dbReference type="Gene3D" id="2.60.40.10">
    <property type="entry name" value="Immunoglobulins"/>
    <property type="match status" value="1"/>
</dbReference>
<dbReference type="FunFam" id="1.20.5.190:FF:000003">
    <property type="entry name" value="Calmodulin-binding transcription activator 2"/>
    <property type="match status" value="1"/>
</dbReference>
<comment type="subcellular location">
    <subcellularLocation>
        <location evidence="1">Nucleus</location>
    </subcellularLocation>
</comment>
<dbReference type="GO" id="GO:0003690">
    <property type="term" value="F:double-stranded DNA binding"/>
    <property type="evidence" value="ECO:0007669"/>
    <property type="project" value="TreeGrafter"/>
</dbReference>
<dbReference type="PANTHER" id="PTHR23335">
    <property type="entry name" value="CALMODULIN-BINDING TRANSCRIPTION ACTIVATOR CAMTA"/>
    <property type="match status" value="1"/>
</dbReference>
<dbReference type="SMART" id="SM01076">
    <property type="entry name" value="CG-1"/>
    <property type="match status" value="1"/>
</dbReference>
<evidence type="ECO:0000256" key="6">
    <source>
        <dbReference type="ARBA" id="ARBA00023015"/>
    </source>
</evidence>